<keyword evidence="3" id="KW-0175">Coiled coil</keyword>
<dbReference type="PANTHER" id="PTHR48024">
    <property type="entry name" value="GEO13361P1-RELATED"/>
    <property type="match status" value="1"/>
</dbReference>
<proteinExistence type="predicted"/>
<dbReference type="EMBL" id="GCKF01023614">
    <property type="protein sequence ID" value="JAG98510.1"/>
    <property type="molecule type" value="Transcribed_RNA"/>
</dbReference>
<dbReference type="InterPro" id="IPR012677">
    <property type="entry name" value="Nucleotide-bd_a/b_plait_sf"/>
</dbReference>
<evidence type="ECO:0000256" key="3">
    <source>
        <dbReference type="SAM" id="Coils"/>
    </source>
</evidence>
<keyword evidence="1 2" id="KW-0694">RNA-binding</keyword>
<sequence>MTVDDENSVYVGGLPYESTEDSVQRAFEIYGTVIAVKIVNDREIGGKCYGFVTFNNPRAAVNAIKDMDGRTIGGRIVRVNEVKSKSSRATFTRDNRFRDRDRDRERDRDKDEDRERYRDRTRDTDRDRDRDRDQDMRFRSRIGGTRYISPAREQKPSPTLYSTRKRTLHERGRSPRGRSPSGSSSDRKRNVSPTPPPKRSERVQTDDNSSRQRATSISKEKDLKKVKELDEANQRFDELKNEIERMEQESDKKSLHISDLHKKTQKLEESIAATKKTIRQRETRLRKLQNCFLQIRDYTEKLKSSEEELQSLVDASILDLNGVEDRGNEDWHSSHANGIF</sequence>
<evidence type="ECO:0000256" key="4">
    <source>
        <dbReference type="SAM" id="MobiDB-lite"/>
    </source>
</evidence>
<dbReference type="GO" id="GO:0005739">
    <property type="term" value="C:mitochondrion"/>
    <property type="evidence" value="ECO:0007669"/>
    <property type="project" value="TreeGrafter"/>
</dbReference>
<name>A0A0D6R6R2_ARACU</name>
<feature type="domain" description="RRM" evidence="5">
    <location>
        <begin position="7"/>
        <end position="84"/>
    </location>
</feature>
<protein>
    <recommendedName>
        <fullName evidence="5">RRM domain-containing protein</fullName>
    </recommendedName>
</protein>
<dbReference type="InterPro" id="IPR000504">
    <property type="entry name" value="RRM_dom"/>
</dbReference>
<dbReference type="SMART" id="SM00360">
    <property type="entry name" value="RRM"/>
    <property type="match status" value="1"/>
</dbReference>
<dbReference type="PANTHER" id="PTHR48024:SF56">
    <property type="entry name" value="HETEROGENEOUS NUCLEAR RIBONUCLEOPROTEIN A0"/>
    <property type="match status" value="1"/>
</dbReference>
<organism evidence="6">
    <name type="scientific">Araucaria cunninghamii</name>
    <name type="common">Hoop pine</name>
    <name type="synonym">Moreton Bay pine</name>
    <dbReference type="NCBI Taxonomy" id="56994"/>
    <lineage>
        <taxon>Eukaryota</taxon>
        <taxon>Viridiplantae</taxon>
        <taxon>Streptophyta</taxon>
        <taxon>Embryophyta</taxon>
        <taxon>Tracheophyta</taxon>
        <taxon>Spermatophyta</taxon>
        <taxon>Pinopsida</taxon>
        <taxon>Pinidae</taxon>
        <taxon>Conifers II</taxon>
        <taxon>Araucariales</taxon>
        <taxon>Araucariaceae</taxon>
        <taxon>Araucaria</taxon>
    </lineage>
</organism>
<accession>A0A0D6R6R2</accession>
<evidence type="ECO:0000256" key="1">
    <source>
        <dbReference type="ARBA" id="ARBA00022884"/>
    </source>
</evidence>
<dbReference type="PROSITE" id="PS50102">
    <property type="entry name" value="RRM"/>
    <property type="match status" value="1"/>
</dbReference>
<evidence type="ECO:0000256" key="2">
    <source>
        <dbReference type="PROSITE-ProRule" id="PRU00176"/>
    </source>
</evidence>
<dbReference type="SUPFAM" id="SSF54928">
    <property type="entry name" value="RNA-binding domain, RBD"/>
    <property type="match status" value="1"/>
</dbReference>
<dbReference type="CDD" id="cd00590">
    <property type="entry name" value="RRM_SF"/>
    <property type="match status" value="1"/>
</dbReference>
<feature type="region of interest" description="Disordered" evidence="4">
    <location>
        <begin position="99"/>
        <end position="222"/>
    </location>
</feature>
<dbReference type="InterPro" id="IPR050886">
    <property type="entry name" value="RNA-binding_reg"/>
</dbReference>
<dbReference type="GO" id="GO:0003723">
    <property type="term" value="F:RNA binding"/>
    <property type="evidence" value="ECO:0007669"/>
    <property type="project" value="UniProtKB-UniRule"/>
</dbReference>
<dbReference type="InterPro" id="IPR035979">
    <property type="entry name" value="RBD_domain_sf"/>
</dbReference>
<evidence type="ECO:0000313" key="6">
    <source>
        <dbReference type="EMBL" id="JAG98509.1"/>
    </source>
</evidence>
<feature type="compositionally biased region" description="Basic and acidic residues" evidence="4">
    <location>
        <begin position="198"/>
        <end position="210"/>
    </location>
</feature>
<dbReference type="AlphaFoldDB" id="A0A0D6R6R2"/>
<dbReference type="Gene3D" id="3.30.70.330">
    <property type="match status" value="1"/>
</dbReference>
<reference evidence="6" key="1">
    <citation type="submission" date="2015-03" db="EMBL/GenBank/DDBJ databases">
        <title>A transcriptome of Araucaria cunninghamii, an australian fine timber species.</title>
        <authorList>
            <person name="Jing Yi C.J.Y."/>
            <person name="Yin San L.Y.S."/>
            <person name="Abdul Karim S.S."/>
            <person name="Wan Azmi N.N."/>
            <person name="Hercus R.R."/>
            <person name="Croft L.L."/>
        </authorList>
    </citation>
    <scope>NUCLEOTIDE SEQUENCE</scope>
    <source>
        <strain evidence="6">MI0301</strain>
        <tissue evidence="6">Leaf</tissue>
    </source>
</reference>
<feature type="coiled-coil region" evidence="3">
    <location>
        <begin position="226"/>
        <end position="256"/>
    </location>
</feature>
<dbReference type="EMBL" id="GCKF01023615">
    <property type="protein sequence ID" value="JAG98509.1"/>
    <property type="molecule type" value="Transcribed_RNA"/>
</dbReference>
<dbReference type="GO" id="GO:0005634">
    <property type="term" value="C:nucleus"/>
    <property type="evidence" value="ECO:0007669"/>
    <property type="project" value="TreeGrafter"/>
</dbReference>
<evidence type="ECO:0000259" key="5">
    <source>
        <dbReference type="PROSITE" id="PS50102"/>
    </source>
</evidence>
<feature type="compositionally biased region" description="Basic and acidic residues" evidence="4">
    <location>
        <begin position="99"/>
        <end position="138"/>
    </location>
</feature>
<dbReference type="Pfam" id="PF00076">
    <property type="entry name" value="RRM_1"/>
    <property type="match status" value="1"/>
</dbReference>
<feature type="coiled-coil region" evidence="3">
    <location>
        <begin position="288"/>
        <end position="315"/>
    </location>
</feature>